<dbReference type="InterPro" id="IPR025309">
    <property type="entry name" value="KTSC_dom"/>
</dbReference>
<dbReference type="RefSeq" id="WP_003460784.1">
    <property type="nucleotide sequence ID" value="NZ_CATNWT010000001.1"/>
</dbReference>
<dbReference type="EMBL" id="JAALLZ010000001">
    <property type="protein sequence ID" value="NGU29043.1"/>
    <property type="molecule type" value="Genomic_DNA"/>
</dbReference>
<gene>
    <name evidence="2" type="ORF">G6Z34_02800</name>
</gene>
<proteinExistence type="predicted"/>
<evidence type="ECO:0000259" key="1">
    <source>
        <dbReference type="Pfam" id="PF13619"/>
    </source>
</evidence>
<dbReference type="Pfam" id="PF13619">
    <property type="entry name" value="KTSC"/>
    <property type="match status" value="1"/>
</dbReference>
<organism evidence="2 3">
    <name type="scientific">Clostridium perfringens</name>
    <dbReference type="NCBI Taxonomy" id="1502"/>
    <lineage>
        <taxon>Bacteria</taxon>
        <taxon>Bacillati</taxon>
        <taxon>Bacillota</taxon>
        <taxon>Clostridia</taxon>
        <taxon>Eubacteriales</taxon>
        <taxon>Clostridiaceae</taxon>
        <taxon>Clostridium</taxon>
    </lineage>
</organism>
<name>A0AAP6WK57_CLOPF</name>
<feature type="domain" description="KTSC" evidence="1">
    <location>
        <begin position="7"/>
        <end position="63"/>
    </location>
</feature>
<evidence type="ECO:0000313" key="3">
    <source>
        <dbReference type="Proteomes" id="UP000481454"/>
    </source>
</evidence>
<evidence type="ECO:0000313" key="2">
    <source>
        <dbReference type="EMBL" id="NGU29043.1"/>
    </source>
</evidence>
<dbReference type="AlphaFoldDB" id="A0AAP6WK57"/>
<dbReference type="Proteomes" id="UP000481454">
    <property type="component" value="Unassembled WGS sequence"/>
</dbReference>
<accession>A0AAP6WK57</accession>
<reference evidence="2 3" key="1">
    <citation type="submission" date="2020-02" db="EMBL/GenBank/DDBJ databases">
        <title>Genomic Insights into the Phylogeny and Genetic Plasticity of the Human and Animal Enteric Pathogen Clostridium perfringens.</title>
        <authorList>
            <person name="Feng Y."/>
            <person name="Hu Y."/>
        </authorList>
    </citation>
    <scope>NUCLEOTIDE SEQUENCE [LARGE SCALE GENOMIC DNA]</scope>
    <source>
        <strain evidence="2 3">CP-40</strain>
    </source>
</reference>
<protein>
    <submittedName>
        <fullName evidence="2">KTSC domain-containing protein</fullName>
    </submittedName>
</protein>
<sequence length="69" mass="7777">MNMIPVSSSNLVSVGYDSSTATLRIAFHSGVYDYYNVPQNIFEGLLNASSKGKYHHAFIKNSYRYSKVH</sequence>
<comment type="caution">
    <text evidence="2">The sequence shown here is derived from an EMBL/GenBank/DDBJ whole genome shotgun (WGS) entry which is preliminary data.</text>
</comment>